<protein>
    <submittedName>
        <fullName evidence="6">Dihydrodipicolinate synthase family protein</fullName>
    </submittedName>
</protein>
<feature type="binding site" evidence="5">
    <location>
        <position position="48"/>
    </location>
    <ligand>
        <name>pyruvate</name>
        <dbReference type="ChEBI" id="CHEBI:15361"/>
    </ligand>
</feature>
<sequence length="300" mass="32940">MKVPLSGIVPPVVTPLLNRDSLDEEGFEKLVEHILAGGVHGLFVLGTTGEAPSLGYNVRSEVVSRACRQVNKRVPVLVGITDTVYSESVALAKKAADCGADAVVLAPPYYFSAGQPELIEYVQHMVEDLPLPLFLYNMPGCTKIHMDPETVRHLAQLDKVAGLKDSSGNMVYFHKCRELLKDNDDFRFLVGPEELLAESVLLGGHGGVCGGANMFPQLYVDLYNAAKSGDLATTRRLHQKVIEISNTVYRVGKHGSSFLKSVKTVLNLMGICNDFVSEPFHRFRTSERDIIQKLLDSLEV</sequence>
<evidence type="ECO:0000256" key="3">
    <source>
        <dbReference type="PIRNR" id="PIRNR001365"/>
    </source>
</evidence>
<dbReference type="PROSITE" id="PS00666">
    <property type="entry name" value="DHDPS_2"/>
    <property type="match status" value="1"/>
</dbReference>
<evidence type="ECO:0000256" key="4">
    <source>
        <dbReference type="PIRSR" id="PIRSR001365-1"/>
    </source>
</evidence>
<evidence type="ECO:0000256" key="5">
    <source>
        <dbReference type="PIRSR" id="PIRSR001365-2"/>
    </source>
</evidence>
<dbReference type="GO" id="GO:0019262">
    <property type="term" value="P:N-acetylneuraminate catabolic process"/>
    <property type="evidence" value="ECO:0007669"/>
    <property type="project" value="TreeGrafter"/>
</dbReference>
<evidence type="ECO:0000256" key="2">
    <source>
        <dbReference type="ARBA" id="ARBA00023270"/>
    </source>
</evidence>
<evidence type="ECO:0000313" key="7">
    <source>
        <dbReference type="Proteomes" id="UP000464954"/>
    </source>
</evidence>
<dbReference type="GO" id="GO:0005829">
    <property type="term" value="C:cytosol"/>
    <property type="evidence" value="ECO:0007669"/>
    <property type="project" value="TreeGrafter"/>
</dbReference>
<dbReference type="Proteomes" id="UP000464954">
    <property type="component" value="Chromosome"/>
</dbReference>
<feature type="active site" description="Proton donor/acceptor" evidence="4">
    <location>
        <position position="136"/>
    </location>
</feature>
<dbReference type="PRINTS" id="PR00146">
    <property type="entry name" value="DHPICSNTHASE"/>
</dbReference>
<gene>
    <name evidence="6" type="ORF">GT409_06175</name>
</gene>
<dbReference type="InterPro" id="IPR013785">
    <property type="entry name" value="Aldolase_TIM"/>
</dbReference>
<dbReference type="PIRSF" id="PIRSF001365">
    <property type="entry name" value="DHDPS"/>
    <property type="match status" value="1"/>
</dbReference>
<dbReference type="Gene3D" id="3.20.20.70">
    <property type="entry name" value="Aldolase class I"/>
    <property type="match status" value="1"/>
</dbReference>
<keyword evidence="1 3" id="KW-0456">Lyase</keyword>
<proteinExistence type="inferred from homology"/>
<dbReference type="GO" id="GO:0008747">
    <property type="term" value="F:N-acetylneuraminate lyase activity"/>
    <property type="evidence" value="ECO:0007669"/>
    <property type="project" value="TreeGrafter"/>
</dbReference>
<keyword evidence="7" id="KW-1185">Reference proteome</keyword>
<name>A0A6P1M5C0_9BACT</name>
<dbReference type="PANTHER" id="PTHR42849:SF1">
    <property type="entry name" value="N-ACETYLNEURAMINATE LYASE"/>
    <property type="match status" value="1"/>
</dbReference>
<feature type="binding site" evidence="5">
    <location>
        <position position="208"/>
    </location>
    <ligand>
        <name>pyruvate</name>
        <dbReference type="ChEBI" id="CHEBI:15361"/>
    </ligand>
</feature>
<keyword evidence="2" id="KW-0704">Schiff base</keyword>
<dbReference type="EMBL" id="CP047593">
    <property type="protein sequence ID" value="QHI69047.1"/>
    <property type="molecule type" value="Genomic_DNA"/>
</dbReference>
<evidence type="ECO:0000313" key="6">
    <source>
        <dbReference type="EMBL" id="QHI69047.1"/>
    </source>
</evidence>
<dbReference type="Pfam" id="PF00701">
    <property type="entry name" value="DHDPS"/>
    <property type="match status" value="1"/>
</dbReference>
<dbReference type="InterPro" id="IPR002220">
    <property type="entry name" value="DapA-like"/>
</dbReference>
<organism evidence="6 7">
    <name type="scientific">Tichowtungia aerotolerans</name>
    <dbReference type="NCBI Taxonomy" id="2697043"/>
    <lineage>
        <taxon>Bacteria</taxon>
        <taxon>Pseudomonadati</taxon>
        <taxon>Kiritimatiellota</taxon>
        <taxon>Tichowtungiia</taxon>
        <taxon>Tichowtungiales</taxon>
        <taxon>Tichowtungiaceae</taxon>
        <taxon>Tichowtungia</taxon>
    </lineage>
</organism>
<dbReference type="InterPro" id="IPR020625">
    <property type="entry name" value="Schiff_base-form_aldolases_AS"/>
</dbReference>
<feature type="active site" description="Schiff-base intermediate with substrate" evidence="4">
    <location>
        <position position="164"/>
    </location>
</feature>
<dbReference type="KEGG" id="taer:GT409_06175"/>
<dbReference type="SMART" id="SM01130">
    <property type="entry name" value="DHDPS"/>
    <property type="match status" value="1"/>
</dbReference>
<accession>A0A6P1M5C0</accession>
<reference evidence="6 7" key="1">
    <citation type="submission" date="2020-01" db="EMBL/GenBank/DDBJ databases">
        <title>Ponticoccus aerotolerans gen. nov., sp. nov., an anaerobic bacterium and proposal of Ponticoccusceae fam. nov., Ponticoccusles ord. nov. and Ponticoccuse classis nov. in the phylum Kiritimatiellaeota.</title>
        <authorList>
            <person name="Zhou L.Y."/>
            <person name="Du Z.J."/>
        </authorList>
    </citation>
    <scope>NUCLEOTIDE SEQUENCE [LARGE SCALE GENOMIC DNA]</scope>
    <source>
        <strain evidence="6 7">S-5007</strain>
    </source>
</reference>
<dbReference type="SUPFAM" id="SSF51569">
    <property type="entry name" value="Aldolase"/>
    <property type="match status" value="1"/>
</dbReference>
<dbReference type="CDD" id="cd00408">
    <property type="entry name" value="DHDPS-like"/>
    <property type="match status" value="1"/>
</dbReference>
<dbReference type="PANTHER" id="PTHR42849">
    <property type="entry name" value="N-ACETYLNEURAMINATE LYASE"/>
    <property type="match status" value="1"/>
</dbReference>
<dbReference type="AlphaFoldDB" id="A0A6P1M5C0"/>
<comment type="similarity">
    <text evidence="3">Belongs to the DapA family.</text>
</comment>
<evidence type="ECO:0000256" key="1">
    <source>
        <dbReference type="ARBA" id="ARBA00023239"/>
    </source>
</evidence>